<organism evidence="13 14">
    <name type="scientific">Gemmiger formicilis</name>
    <dbReference type="NCBI Taxonomy" id="745368"/>
    <lineage>
        <taxon>Bacteria</taxon>
        <taxon>Bacillati</taxon>
        <taxon>Bacillota</taxon>
        <taxon>Clostridia</taxon>
        <taxon>Eubacteriales</taxon>
        <taxon>Gemmiger</taxon>
    </lineage>
</organism>
<dbReference type="InterPro" id="IPR000836">
    <property type="entry name" value="PRTase_dom"/>
</dbReference>
<protein>
    <recommendedName>
        <fullName evidence="7">Amidophosphoribosyltransferase</fullName>
        <shortName evidence="7">ATase</shortName>
        <ecNumber evidence="7">2.4.2.14</ecNumber>
    </recommendedName>
    <alternativeName>
        <fullName evidence="7">Glutamine phosphoribosylpyrophosphate amidotransferase</fullName>
        <shortName evidence="7">GPATase</shortName>
    </alternativeName>
</protein>
<dbReference type="GO" id="GO:0000287">
    <property type="term" value="F:magnesium ion binding"/>
    <property type="evidence" value="ECO:0007669"/>
    <property type="project" value="UniProtKB-UniRule"/>
</dbReference>
<dbReference type="PIRSF" id="PIRSF000485">
    <property type="entry name" value="Amd_phspho_trans"/>
    <property type="match status" value="1"/>
</dbReference>
<keyword evidence="4 7" id="KW-0808">Transferase</keyword>
<evidence type="ECO:0000256" key="3">
    <source>
        <dbReference type="ARBA" id="ARBA00022676"/>
    </source>
</evidence>
<feature type="binding site" evidence="7 10">
    <location>
        <position position="369"/>
    </location>
    <ligand>
        <name>Mg(2+)</name>
        <dbReference type="ChEBI" id="CHEBI:18420"/>
    </ligand>
</feature>
<comment type="catalytic activity">
    <reaction evidence="7 8">
        <text>5-phospho-beta-D-ribosylamine + L-glutamate + diphosphate = 5-phospho-alpha-D-ribose 1-diphosphate + L-glutamine + H2O</text>
        <dbReference type="Rhea" id="RHEA:14905"/>
        <dbReference type="ChEBI" id="CHEBI:15377"/>
        <dbReference type="ChEBI" id="CHEBI:29985"/>
        <dbReference type="ChEBI" id="CHEBI:33019"/>
        <dbReference type="ChEBI" id="CHEBI:58017"/>
        <dbReference type="ChEBI" id="CHEBI:58359"/>
        <dbReference type="ChEBI" id="CHEBI:58681"/>
        <dbReference type="EC" id="2.4.2.14"/>
    </reaction>
</comment>
<dbReference type="EMBL" id="FUYF01000005">
    <property type="protein sequence ID" value="SKA82667.1"/>
    <property type="molecule type" value="Genomic_DNA"/>
</dbReference>
<feature type="binding site" evidence="7 11">
    <location>
        <position position="405"/>
    </location>
    <ligand>
        <name>[4Fe-4S] cluster</name>
        <dbReference type="ChEBI" id="CHEBI:49883"/>
    </ligand>
</feature>
<gene>
    <name evidence="7" type="primary">purF</name>
    <name evidence="13" type="ORF">SAMN02745178_01192</name>
</gene>
<dbReference type="SUPFAM" id="SSF56235">
    <property type="entry name" value="N-terminal nucleophile aminohydrolases (Ntn hydrolases)"/>
    <property type="match status" value="1"/>
</dbReference>
<dbReference type="InterPro" id="IPR017932">
    <property type="entry name" value="GATase_2_dom"/>
</dbReference>
<comment type="cofactor">
    <cofactor evidence="7 10">
        <name>Mg(2+)</name>
        <dbReference type="ChEBI" id="CHEBI:18420"/>
    </cofactor>
    <text evidence="7 10">Binds 1 Mg(2+) ion per subunit.</text>
</comment>
<dbReference type="GO" id="GO:0009113">
    <property type="term" value="P:purine nucleobase biosynthetic process"/>
    <property type="evidence" value="ECO:0007669"/>
    <property type="project" value="UniProtKB-UniRule"/>
</dbReference>
<evidence type="ECO:0000259" key="12">
    <source>
        <dbReference type="PROSITE" id="PS51278"/>
    </source>
</evidence>
<keyword evidence="7 10" id="KW-0460">Magnesium</keyword>
<feature type="binding site" evidence="7 10">
    <location>
        <position position="368"/>
    </location>
    <ligand>
        <name>Mg(2+)</name>
        <dbReference type="ChEBI" id="CHEBI:18420"/>
    </ligand>
</feature>
<comment type="cofactor">
    <cofactor evidence="7 11">
        <name>[4Fe-4S] cluster</name>
        <dbReference type="ChEBI" id="CHEBI:49883"/>
    </cofactor>
    <text evidence="7 11">Binds 1 [4Fe-4S] cluster per subunit.</text>
</comment>
<dbReference type="Pfam" id="PF00156">
    <property type="entry name" value="Pribosyltran"/>
    <property type="match status" value="1"/>
</dbReference>
<keyword evidence="3 7" id="KW-0328">Glycosyltransferase</keyword>
<dbReference type="SUPFAM" id="SSF53271">
    <property type="entry name" value="PRTase-like"/>
    <property type="match status" value="1"/>
</dbReference>
<feature type="binding site" evidence="7 10">
    <location>
        <position position="306"/>
    </location>
    <ligand>
        <name>Mg(2+)</name>
        <dbReference type="ChEBI" id="CHEBI:18420"/>
    </ligand>
</feature>
<dbReference type="InterPro" id="IPR035584">
    <property type="entry name" value="PurF_N"/>
</dbReference>
<dbReference type="OrthoDB" id="9801213at2"/>
<evidence type="ECO:0000256" key="11">
    <source>
        <dbReference type="PIRSR" id="PIRSR000485-3"/>
    </source>
</evidence>
<evidence type="ECO:0000256" key="8">
    <source>
        <dbReference type="PIRNR" id="PIRNR000485"/>
    </source>
</evidence>
<evidence type="ECO:0000256" key="6">
    <source>
        <dbReference type="ARBA" id="ARBA00022962"/>
    </source>
</evidence>
<dbReference type="GO" id="GO:0004044">
    <property type="term" value="F:amidophosphoribosyltransferase activity"/>
    <property type="evidence" value="ECO:0007669"/>
    <property type="project" value="UniProtKB-UniRule"/>
</dbReference>
<keyword evidence="5 7" id="KW-0658">Purine biosynthesis</keyword>
<evidence type="ECO:0000313" key="13">
    <source>
        <dbReference type="EMBL" id="SKA82667.1"/>
    </source>
</evidence>
<feature type="binding site" evidence="7 11">
    <location>
        <position position="259"/>
    </location>
    <ligand>
        <name>[4Fe-4S] cluster</name>
        <dbReference type="ChEBI" id="CHEBI:49883"/>
    </ligand>
</feature>
<evidence type="ECO:0000256" key="1">
    <source>
        <dbReference type="ARBA" id="ARBA00005209"/>
    </source>
</evidence>
<dbReference type="CDD" id="cd06223">
    <property type="entry name" value="PRTases_typeI"/>
    <property type="match status" value="1"/>
</dbReference>
<keyword evidence="7 10" id="KW-0479">Metal-binding</keyword>
<dbReference type="InterPro" id="IPR005854">
    <property type="entry name" value="PurF"/>
</dbReference>
<dbReference type="EC" id="2.4.2.14" evidence="7"/>
<comment type="pathway">
    <text evidence="1 7 8">Purine metabolism; IMP biosynthesis via de novo pathway; N(1)-(5-phospho-D-ribosyl)glycinamide from 5-phospho-alpha-D-ribose 1-diphosphate: step 1/2.</text>
</comment>
<dbReference type="GO" id="GO:0051539">
    <property type="term" value="F:4 iron, 4 sulfur cluster binding"/>
    <property type="evidence" value="ECO:0007669"/>
    <property type="project" value="UniProtKB-KW"/>
</dbReference>
<dbReference type="STRING" id="745368.SAMN02745178_01192"/>
<evidence type="ECO:0000256" key="10">
    <source>
        <dbReference type="PIRSR" id="PIRSR000485-2"/>
    </source>
</evidence>
<feature type="binding site" evidence="7 11">
    <location>
        <position position="456"/>
    </location>
    <ligand>
        <name>[4Fe-4S] cluster</name>
        <dbReference type="ChEBI" id="CHEBI:49883"/>
    </ligand>
</feature>
<evidence type="ECO:0000256" key="9">
    <source>
        <dbReference type="PIRSR" id="PIRSR000485-1"/>
    </source>
</evidence>
<dbReference type="UniPathway" id="UPA00074">
    <property type="reaction ID" value="UER00124"/>
</dbReference>
<dbReference type="HAMAP" id="MF_01931">
    <property type="entry name" value="PurF"/>
    <property type="match status" value="1"/>
</dbReference>
<dbReference type="Gene3D" id="3.40.50.2020">
    <property type="match status" value="1"/>
</dbReference>
<dbReference type="NCBIfam" id="TIGR01134">
    <property type="entry name" value="purF"/>
    <property type="match status" value="1"/>
</dbReference>
<dbReference type="PANTHER" id="PTHR11907">
    <property type="entry name" value="AMIDOPHOSPHORIBOSYLTRANSFERASE"/>
    <property type="match status" value="1"/>
</dbReference>
<keyword evidence="7 11" id="KW-0408">Iron</keyword>
<dbReference type="Proteomes" id="UP000190286">
    <property type="component" value="Unassembled WGS sequence"/>
</dbReference>
<dbReference type="Pfam" id="PF13537">
    <property type="entry name" value="GATase_7"/>
    <property type="match status" value="1"/>
</dbReference>
<comment type="function">
    <text evidence="7">Catalyzes the formation of phosphoribosylamine from phosphoribosylpyrophosphate (PRPP) and glutamine.</text>
</comment>
<accession>A0A1T4WZS4</accession>
<dbReference type="PROSITE" id="PS51278">
    <property type="entry name" value="GATASE_TYPE_2"/>
    <property type="match status" value="1"/>
</dbReference>
<dbReference type="Gene3D" id="3.60.20.10">
    <property type="entry name" value="Glutamine Phosphoribosylpyrophosphate, subunit 1, domain 1"/>
    <property type="match status" value="1"/>
</dbReference>
<feature type="domain" description="Glutamine amidotransferase type-2" evidence="12">
    <location>
        <begin position="15"/>
        <end position="242"/>
    </location>
</feature>
<evidence type="ECO:0000313" key="14">
    <source>
        <dbReference type="Proteomes" id="UP000190286"/>
    </source>
</evidence>
<name>A0A1T4WZS4_9FIRM</name>
<feature type="binding site" evidence="7 11">
    <location>
        <position position="459"/>
    </location>
    <ligand>
        <name>[4Fe-4S] cluster</name>
        <dbReference type="ChEBI" id="CHEBI:49883"/>
    </ligand>
</feature>
<keyword evidence="7" id="KW-0004">4Fe-4S</keyword>
<keyword evidence="14" id="KW-1185">Reference proteome</keyword>
<evidence type="ECO:0000256" key="4">
    <source>
        <dbReference type="ARBA" id="ARBA00022679"/>
    </source>
</evidence>
<reference evidence="13 14" key="1">
    <citation type="submission" date="2017-02" db="EMBL/GenBank/DDBJ databases">
        <authorList>
            <person name="Peterson S.W."/>
        </authorList>
    </citation>
    <scope>NUCLEOTIDE SEQUENCE [LARGE SCALE GENOMIC DNA]</scope>
    <source>
        <strain evidence="13 14">ATCC 27749</strain>
    </source>
</reference>
<proteinExistence type="inferred from homology"/>
<keyword evidence="6 7" id="KW-0315">Glutamine amidotransferase</keyword>
<evidence type="ECO:0000256" key="5">
    <source>
        <dbReference type="ARBA" id="ARBA00022755"/>
    </source>
</evidence>
<keyword evidence="7 11" id="KW-0411">Iron-sulfur</keyword>
<feature type="active site" description="Nucleophile" evidence="7 9">
    <location>
        <position position="15"/>
    </location>
</feature>
<comment type="similarity">
    <text evidence="2 7 8">In the C-terminal section; belongs to the purine/pyrimidine phosphoribosyltransferase family.</text>
</comment>
<dbReference type="InterPro" id="IPR029055">
    <property type="entry name" value="Ntn_hydrolases_N"/>
</dbReference>
<dbReference type="AlphaFoldDB" id="A0A1T4WZS4"/>
<dbReference type="CDD" id="cd00715">
    <property type="entry name" value="GPATase_N"/>
    <property type="match status" value="1"/>
</dbReference>
<sequence length="490" mass="53329">MSEISQYTESLHEECGVFGMYDKTGETDMVSAVYSALYALQHRGQESCGIALNVDGVLSGYRDLGLVSEVFTKRVLEELPRGAKMATGHVRYATAGQRSRSNAQPMVLHHCKGAMAVCHNGNLVNAPKLRRKLEMSGSIFHGTSDTEVIAYLLTQNRLLTPNIEMAVSRTMDDIEGAYSLVIMTHTKLIAARDPNGFRPLCIGELPDGNGYAFASESCALDAVGAKFVRDVRPGEIVIADRNGLRTMEDHCGAAPHTMCVFEYIYFARPDSVIEGTCVHEARLQAGRFLAQEHPVEADVVIGAPDSGLDAALGYAQESGIPYGVGFIKNKYVGRTFIQGSQAQRESSVRIKLNAITSTVKGKRVVLVDDSIVRGTTSARTIRLLREAGAAEVHYRISAPPFAHPCYFGTDIPDEKDLIATGHTVEEINELVGSDTLGYLSIEHVQQLAIHSKCGFCTGCFTGKYPVAPPTETMDIVYDKPLSQSKTNKKL</sequence>
<dbReference type="InterPro" id="IPR029057">
    <property type="entry name" value="PRTase-like"/>
</dbReference>
<evidence type="ECO:0000256" key="2">
    <source>
        <dbReference type="ARBA" id="ARBA00010138"/>
    </source>
</evidence>
<dbReference type="GO" id="GO:0006189">
    <property type="term" value="P:'de novo' IMP biosynthetic process"/>
    <property type="evidence" value="ECO:0007669"/>
    <property type="project" value="UniProtKB-UniRule"/>
</dbReference>
<evidence type="ECO:0000256" key="7">
    <source>
        <dbReference type="HAMAP-Rule" id="MF_01931"/>
    </source>
</evidence>